<evidence type="ECO:0000313" key="3">
    <source>
        <dbReference type="Proteomes" id="UP000218164"/>
    </source>
</evidence>
<dbReference type="EMBL" id="LMVP01000034">
    <property type="protein sequence ID" value="PAV14057.1"/>
    <property type="molecule type" value="Genomic_DNA"/>
</dbReference>
<dbReference type="AlphaFoldDB" id="A0A2A2HX89"/>
<dbReference type="Proteomes" id="UP000218164">
    <property type="component" value="Unassembled WGS sequence"/>
</dbReference>
<proteinExistence type="predicted"/>
<feature type="transmembrane region" description="Helical" evidence="1">
    <location>
        <begin position="164"/>
        <end position="184"/>
    </location>
</feature>
<organism evidence="2 3">
    <name type="scientific">Methanosarcina spelaei</name>
    <dbReference type="NCBI Taxonomy" id="1036679"/>
    <lineage>
        <taxon>Archaea</taxon>
        <taxon>Methanobacteriati</taxon>
        <taxon>Methanobacteriota</taxon>
        <taxon>Stenosarchaea group</taxon>
        <taxon>Methanomicrobia</taxon>
        <taxon>Methanosarcinales</taxon>
        <taxon>Methanosarcinaceae</taxon>
        <taxon>Methanosarcina</taxon>
    </lineage>
</organism>
<keyword evidence="1" id="KW-0472">Membrane</keyword>
<comment type="caution">
    <text evidence="2">The sequence shown here is derived from an EMBL/GenBank/DDBJ whole genome shotgun (WGS) entry which is preliminary data.</text>
</comment>
<feature type="transmembrane region" description="Helical" evidence="1">
    <location>
        <begin position="298"/>
        <end position="319"/>
    </location>
</feature>
<feature type="transmembrane region" description="Helical" evidence="1">
    <location>
        <begin position="248"/>
        <end position="266"/>
    </location>
</feature>
<keyword evidence="3" id="KW-1185">Reference proteome</keyword>
<name>A0A2A2HX89_9EURY</name>
<keyword evidence="1" id="KW-1133">Transmembrane helix</keyword>
<evidence type="ECO:0000313" key="2">
    <source>
        <dbReference type="EMBL" id="PAV14057.1"/>
    </source>
</evidence>
<dbReference type="RefSeq" id="WP_095643165.1">
    <property type="nucleotide sequence ID" value="NZ_LMVP01000034.1"/>
</dbReference>
<gene>
    <name evidence="2" type="ORF">ASJ81_15295</name>
</gene>
<feature type="transmembrane region" description="Helical" evidence="1">
    <location>
        <begin position="221"/>
        <end position="241"/>
    </location>
</feature>
<dbReference type="OrthoDB" id="137145at2157"/>
<protein>
    <submittedName>
        <fullName evidence="2">Uncharacterized protein</fullName>
    </submittedName>
</protein>
<feature type="transmembrane region" description="Helical" evidence="1">
    <location>
        <begin position="272"/>
        <end position="291"/>
    </location>
</feature>
<sequence length="363" mass="39094">MKYGLILVAVLALILSVYFAPGVTISGAVSSSSTSLLGCSLEVPMDKNQASNVLVAGQTWERARVNIQNLGSEPLHNVTVLIEVPQDLEIKASSQLYSITKEGQNLKAEIGDLSPGQSAGLLLDVKPPASIKFKKEVPLKIHMVYPGGEQQSEQTISIVPPPSWLTYFTILASLLLFAGILVAVKHFGVLKLFSTVDLITIALLAAIIAVVFRYVSKLINLGWFDGLVIAIPTVILMVVALQLVRKPGTATLLFACVLLISVVVWGSQIMWLGFYLAEGVVVDVLVFLFGMDYADRRLTAAVYGISRGMVSTLVFYMLYAPVEWKISYAPWYIGVQLALACAGGLIGGLLGYDTAVKMSGARL</sequence>
<feature type="transmembrane region" description="Helical" evidence="1">
    <location>
        <begin position="331"/>
        <end position="352"/>
    </location>
</feature>
<reference evidence="2 3" key="1">
    <citation type="journal article" date="2017" name="BMC Genomics">
        <title>Genomic analysis of methanogenic archaea reveals a shift towards energy conservation.</title>
        <authorList>
            <person name="Gilmore S.P."/>
            <person name="Henske J.K."/>
            <person name="Sexton J.A."/>
            <person name="Solomon K.V."/>
            <person name="Seppala S."/>
            <person name="Yoo J.I."/>
            <person name="Huyett L.M."/>
            <person name="Pressman A."/>
            <person name="Cogan J.Z."/>
            <person name="Kivenson V."/>
            <person name="Peng X."/>
            <person name="Tan Y."/>
            <person name="Valentine D.L."/>
            <person name="O'Malley M.A."/>
        </authorList>
    </citation>
    <scope>NUCLEOTIDE SEQUENCE [LARGE SCALE GENOMIC DNA]</scope>
    <source>
        <strain evidence="2 3">MC-15</strain>
    </source>
</reference>
<accession>A0A2A2HX89</accession>
<feature type="transmembrane region" description="Helical" evidence="1">
    <location>
        <begin position="196"/>
        <end position="215"/>
    </location>
</feature>
<keyword evidence="1" id="KW-0812">Transmembrane</keyword>
<evidence type="ECO:0000256" key="1">
    <source>
        <dbReference type="SAM" id="Phobius"/>
    </source>
</evidence>